<dbReference type="AlphaFoldDB" id="A0AAD5JDK2"/>
<protein>
    <submittedName>
        <fullName evidence="3">Uncharacterized protein</fullName>
    </submittedName>
</protein>
<name>A0AAD5JDK2_ACENE</name>
<evidence type="ECO:0000256" key="1">
    <source>
        <dbReference type="SAM" id="MobiDB-lite"/>
    </source>
</evidence>
<evidence type="ECO:0000256" key="2">
    <source>
        <dbReference type="SAM" id="Phobius"/>
    </source>
</evidence>
<dbReference type="PANTHER" id="PTHR31704">
    <property type="entry name" value="MYB/SANT-LIKE DNA-BINDING DOMAIN PROTEIN-RELATED"/>
    <property type="match status" value="1"/>
</dbReference>
<keyword evidence="2" id="KW-1133">Transmembrane helix</keyword>
<feature type="transmembrane region" description="Helical" evidence="2">
    <location>
        <begin position="63"/>
        <end position="85"/>
    </location>
</feature>
<reference evidence="3" key="1">
    <citation type="journal article" date="2022" name="Plant J.">
        <title>Strategies of tolerance reflected in two North American maple genomes.</title>
        <authorList>
            <person name="McEvoy S.L."/>
            <person name="Sezen U.U."/>
            <person name="Trouern-Trend A."/>
            <person name="McMahon S.M."/>
            <person name="Schaberg P.G."/>
            <person name="Yang J."/>
            <person name="Wegrzyn J.L."/>
            <person name="Swenson N.G."/>
        </authorList>
    </citation>
    <scope>NUCLEOTIDE SEQUENCE</scope>
    <source>
        <strain evidence="3">91603</strain>
    </source>
</reference>
<dbReference type="PANTHER" id="PTHR31704:SF37">
    <property type="entry name" value="HEAT SHOCK PROTEIN"/>
    <property type="match status" value="1"/>
</dbReference>
<feature type="compositionally biased region" description="Basic residues" evidence="1">
    <location>
        <begin position="29"/>
        <end position="38"/>
    </location>
</feature>
<evidence type="ECO:0000313" key="3">
    <source>
        <dbReference type="EMBL" id="KAI9195893.1"/>
    </source>
</evidence>
<feature type="compositionally biased region" description="Acidic residues" evidence="1">
    <location>
        <begin position="15"/>
        <end position="24"/>
    </location>
</feature>
<comment type="caution">
    <text evidence="3">The sequence shown here is derived from an EMBL/GenBank/DDBJ whole genome shotgun (WGS) entry which is preliminary data.</text>
</comment>
<keyword evidence="2" id="KW-0472">Membrane</keyword>
<gene>
    <name evidence="3" type="ORF">LWI28_019142</name>
</gene>
<accession>A0AAD5JDK2</accession>
<feature type="compositionally biased region" description="Basic and acidic residues" evidence="1">
    <location>
        <begin position="182"/>
        <end position="214"/>
    </location>
</feature>
<evidence type="ECO:0000313" key="4">
    <source>
        <dbReference type="Proteomes" id="UP001064489"/>
    </source>
</evidence>
<feature type="region of interest" description="Disordered" evidence="1">
    <location>
        <begin position="1"/>
        <end position="46"/>
    </location>
</feature>
<reference evidence="3" key="2">
    <citation type="submission" date="2023-02" db="EMBL/GenBank/DDBJ databases">
        <authorList>
            <person name="Swenson N.G."/>
            <person name="Wegrzyn J.L."/>
            <person name="Mcevoy S.L."/>
        </authorList>
    </citation>
    <scope>NUCLEOTIDE SEQUENCE</scope>
    <source>
        <strain evidence="3">91603</strain>
        <tissue evidence="3">Leaf</tissue>
    </source>
</reference>
<sequence length="323" mass="36219">MNRPSSEREAAAVVDGEEEVDGEESTNKRCNRRRTDVKRKRDEEERKKSMSNGFGIDLVRFRFYAGVFAMFFLYSLVVSSGVLFVDESWVEDPSIPTSQSVLASCSLSAAKRWDPSKKTVDAPPEWWQSKIEMNVEYQKFRDVGISPDMMDMYDKMFKGSVAVGNCVMIPSSTILLEETVGDSEHDKQTVNKENEDASQDDRDKGKKITNDDSAKIGGVMGGPKGKKGKLGGAAKLSKQIDRLVEVVESRSTGTSTRRSPIGTSVAEVMEVVSTLPGVERRSRLWWFATELFCSEVKREMFSAMLDSEEKLQFLILNQTNARN</sequence>
<organism evidence="3 4">
    <name type="scientific">Acer negundo</name>
    <name type="common">Box elder</name>
    <dbReference type="NCBI Taxonomy" id="4023"/>
    <lineage>
        <taxon>Eukaryota</taxon>
        <taxon>Viridiplantae</taxon>
        <taxon>Streptophyta</taxon>
        <taxon>Embryophyta</taxon>
        <taxon>Tracheophyta</taxon>
        <taxon>Spermatophyta</taxon>
        <taxon>Magnoliopsida</taxon>
        <taxon>eudicotyledons</taxon>
        <taxon>Gunneridae</taxon>
        <taxon>Pentapetalae</taxon>
        <taxon>rosids</taxon>
        <taxon>malvids</taxon>
        <taxon>Sapindales</taxon>
        <taxon>Sapindaceae</taxon>
        <taxon>Hippocastanoideae</taxon>
        <taxon>Acereae</taxon>
        <taxon>Acer</taxon>
    </lineage>
</organism>
<keyword evidence="2" id="KW-0812">Transmembrane</keyword>
<dbReference type="Proteomes" id="UP001064489">
    <property type="component" value="Chromosome 1"/>
</dbReference>
<feature type="region of interest" description="Disordered" evidence="1">
    <location>
        <begin position="180"/>
        <end position="231"/>
    </location>
</feature>
<dbReference type="EMBL" id="JAJSOW010000003">
    <property type="protein sequence ID" value="KAI9195893.1"/>
    <property type="molecule type" value="Genomic_DNA"/>
</dbReference>
<keyword evidence="4" id="KW-1185">Reference proteome</keyword>
<feature type="compositionally biased region" description="Basic and acidic residues" evidence="1">
    <location>
        <begin position="1"/>
        <end position="10"/>
    </location>
</feature>
<proteinExistence type="predicted"/>